<evidence type="ECO:0000313" key="2">
    <source>
        <dbReference type="EMBL" id="MBB3925063.1"/>
    </source>
</evidence>
<dbReference type="InterPro" id="IPR025048">
    <property type="entry name" value="DUF3987"/>
</dbReference>
<sequence length="506" mass="55470">MIDIEDKIRDSEYARPEPLPLTGEVIPPQDFPVSSLGRVIGGAVTAISRKVQVPVALAANSVLSACSLAVQPHANVILPTGQDRPISLFLVTVANSGDRKSTADEIATDEIARFQRELQEEHAGREVELFAKKLAWDTAKAEALTHSKKKGRDAVEQALLDLGPRPSDPMTPVMTVRVGTTQGLIKQFETARPSLGLMSDEGGSWLGGYGLSEDNRLFTVSTLSDLWDGKPVQRLTGSEGVTSLYGRRLTFHMMIQPVLAGRLLGDIEFKGQGFLSRLLVTQPISLAGTRFVDPTAPVDPTIAEDIAAFNQRLANVIRAPLPIDQDTRALRPKRLPLSHNAQQLWWSFANEMEERIADGKDLEDVRGFATKLPEQAARIAAVLAVFQFGLRTEAIEDDFMACGISVARYYLSEAVRLIGVASPNPILVDAQIVSDWLRKSWTENLISIGAIQRLGPAPMRKRSADQVRDIIAALVRHDHLSDRLPNGGMVSGKKVREAWRVQVRHA</sequence>
<organism evidence="2 3">
    <name type="scientific">Sphingobium jiangsuense</name>
    <dbReference type="NCBI Taxonomy" id="870476"/>
    <lineage>
        <taxon>Bacteria</taxon>
        <taxon>Pseudomonadati</taxon>
        <taxon>Pseudomonadota</taxon>
        <taxon>Alphaproteobacteria</taxon>
        <taxon>Sphingomonadales</taxon>
        <taxon>Sphingomonadaceae</taxon>
        <taxon>Sphingobium</taxon>
    </lineage>
</organism>
<comment type="caution">
    <text evidence="2">The sequence shown here is derived from an EMBL/GenBank/DDBJ whole genome shotgun (WGS) entry which is preliminary data.</text>
</comment>
<evidence type="ECO:0000313" key="3">
    <source>
        <dbReference type="Proteomes" id="UP000571950"/>
    </source>
</evidence>
<keyword evidence="3" id="KW-1185">Reference proteome</keyword>
<dbReference type="AlphaFoldDB" id="A0A7W6FNQ6"/>
<dbReference type="Proteomes" id="UP000571950">
    <property type="component" value="Unassembled WGS sequence"/>
</dbReference>
<gene>
    <name evidence="2" type="ORF">GGR43_000764</name>
</gene>
<feature type="compositionally biased region" description="Basic and acidic residues" evidence="1">
    <location>
        <begin position="1"/>
        <end position="15"/>
    </location>
</feature>
<protein>
    <recommendedName>
        <fullName evidence="4">DUF3987 domain-containing protein</fullName>
    </recommendedName>
</protein>
<evidence type="ECO:0008006" key="4">
    <source>
        <dbReference type="Google" id="ProtNLM"/>
    </source>
</evidence>
<feature type="region of interest" description="Disordered" evidence="1">
    <location>
        <begin position="1"/>
        <end position="25"/>
    </location>
</feature>
<dbReference type="Pfam" id="PF13148">
    <property type="entry name" value="DUF3987"/>
    <property type="match status" value="1"/>
</dbReference>
<dbReference type="EMBL" id="JACIDT010000002">
    <property type="protein sequence ID" value="MBB3925063.1"/>
    <property type="molecule type" value="Genomic_DNA"/>
</dbReference>
<reference evidence="2 3" key="1">
    <citation type="submission" date="2020-08" db="EMBL/GenBank/DDBJ databases">
        <title>Genomic Encyclopedia of Type Strains, Phase IV (KMG-IV): sequencing the most valuable type-strain genomes for metagenomic binning, comparative biology and taxonomic classification.</title>
        <authorList>
            <person name="Goeker M."/>
        </authorList>
    </citation>
    <scope>NUCLEOTIDE SEQUENCE [LARGE SCALE GENOMIC DNA]</scope>
    <source>
        <strain evidence="2 3">DSM 26189</strain>
    </source>
</reference>
<accession>A0A7W6FNQ6</accession>
<dbReference type="RefSeq" id="WP_188070619.1">
    <property type="nucleotide sequence ID" value="NZ_BSPS01000022.1"/>
</dbReference>
<name>A0A7W6FNQ6_9SPHN</name>
<proteinExistence type="predicted"/>
<evidence type="ECO:0000256" key="1">
    <source>
        <dbReference type="SAM" id="MobiDB-lite"/>
    </source>
</evidence>